<comment type="caution">
    <text evidence="1">The sequence shown here is derived from an EMBL/GenBank/DDBJ whole genome shotgun (WGS) entry which is preliminary data.</text>
</comment>
<sequence length="72" mass="8078">MWIISRAGDQIADRHVGCHRQRDADMKLTAFAGRAAHSDLRQSHRRAVGHRIDSQLASLGVRQVQHIVEGVQ</sequence>
<protein>
    <submittedName>
        <fullName evidence="1">Uncharacterized protein</fullName>
    </submittedName>
</protein>
<organism evidence="1 2">
    <name type="scientific">Burkholderia territorii</name>
    <dbReference type="NCBI Taxonomy" id="1503055"/>
    <lineage>
        <taxon>Bacteria</taxon>
        <taxon>Pseudomonadati</taxon>
        <taxon>Pseudomonadota</taxon>
        <taxon>Betaproteobacteria</taxon>
        <taxon>Burkholderiales</taxon>
        <taxon>Burkholderiaceae</taxon>
        <taxon>Burkholderia</taxon>
        <taxon>Burkholderia cepacia complex</taxon>
    </lineage>
</organism>
<dbReference type="AlphaFoldDB" id="A0A106DWK9"/>
<accession>A0A106DWK9</accession>
<evidence type="ECO:0000313" key="2">
    <source>
        <dbReference type="Proteomes" id="UP000062317"/>
    </source>
</evidence>
<name>A0A106DWK9_9BURK</name>
<dbReference type="EMBL" id="LPEQ01000111">
    <property type="protein sequence ID" value="KVV41149.1"/>
    <property type="molecule type" value="Genomic_DNA"/>
</dbReference>
<gene>
    <name evidence="1" type="ORF">WT27_12560</name>
</gene>
<evidence type="ECO:0000313" key="1">
    <source>
        <dbReference type="EMBL" id="KVV41149.1"/>
    </source>
</evidence>
<dbReference type="Proteomes" id="UP000062317">
    <property type="component" value="Unassembled WGS sequence"/>
</dbReference>
<keyword evidence="2" id="KW-1185">Reference proteome</keyword>
<reference evidence="1 2" key="1">
    <citation type="submission" date="2015-11" db="EMBL/GenBank/DDBJ databases">
        <title>Expanding the genomic diversity of Burkholderia species for the development of highly accurate diagnostics.</title>
        <authorList>
            <person name="Sahl J."/>
            <person name="Keim P."/>
            <person name="Wagner D."/>
        </authorList>
    </citation>
    <scope>NUCLEOTIDE SEQUENCE [LARGE SCALE GENOMIC DNA]</scope>
    <source>
        <strain evidence="1 2">MSMB1301WGS</strain>
    </source>
</reference>
<proteinExistence type="predicted"/>